<protein>
    <submittedName>
        <fullName evidence="3">Pili retraction protein pilT</fullName>
    </submittedName>
</protein>
<name>W4Q7I5_9BACI</name>
<evidence type="ECO:0000313" key="3">
    <source>
        <dbReference type="EMBL" id="GAE27937.1"/>
    </source>
</evidence>
<dbReference type="InterPro" id="IPR002716">
    <property type="entry name" value="PIN_dom"/>
</dbReference>
<feature type="transmembrane region" description="Helical" evidence="1">
    <location>
        <begin position="104"/>
        <end position="126"/>
    </location>
</feature>
<accession>W4Q7I5</accession>
<dbReference type="InterPro" id="IPR029060">
    <property type="entry name" value="PIN-like_dom_sf"/>
</dbReference>
<dbReference type="STRING" id="1236970.JCM9140_4105"/>
<dbReference type="EMBL" id="BAUT01000073">
    <property type="protein sequence ID" value="GAE27937.1"/>
    <property type="molecule type" value="Genomic_DNA"/>
</dbReference>
<keyword evidence="1" id="KW-0812">Transmembrane</keyword>
<keyword evidence="1" id="KW-1133">Transmembrane helix</keyword>
<organism evidence="3 4">
    <name type="scientific">Halalkalibacter wakoensis JCM 9140</name>
    <dbReference type="NCBI Taxonomy" id="1236970"/>
    <lineage>
        <taxon>Bacteria</taxon>
        <taxon>Bacillati</taxon>
        <taxon>Bacillota</taxon>
        <taxon>Bacilli</taxon>
        <taxon>Bacillales</taxon>
        <taxon>Bacillaceae</taxon>
        <taxon>Halalkalibacter</taxon>
    </lineage>
</organism>
<dbReference type="InterPro" id="IPR052041">
    <property type="entry name" value="Nucleic_acid_metab_PIN/TRAM"/>
</dbReference>
<reference evidence="3" key="1">
    <citation type="journal article" date="2014" name="Genome Announc.">
        <title>Draft Genome Sequences of Three Alkaliphilic Bacillus Strains, Bacillus wakoensis JCM 9140T, Bacillus akibai JCM 9157T, and Bacillus hemicellulosilyticus JCM 9152T.</title>
        <authorList>
            <person name="Yuki M."/>
            <person name="Oshima K."/>
            <person name="Suda W."/>
            <person name="Oshida Y."/>
            <person name="Kitamura K."/>
            <person name="Iida T."/>
            <person name="Hattori M."/>
            <person name="Ohkuma M."/>
        </authorList>
    </citation>
    <scope>NUCLEOTIDE SEQUENCE [LARGE SCALE GENOMIC DNA]</scope>
    <source>
        <strain evidence="3">JCM 9140</strain>
    </source>
</reference>
<comment type="caution">
    <text evidence="3">The sequence shown here is derived from an EMBL/GenBank/DDBJ whole genome shotgun (WGS) entry which is preliminary data.</text>
</comment>
<dbReference type="SUPFAM" id="SSF88723">
    <property type="entry name" value="PIN domain-like"/>
    <property type="match status" value="1"/>
</dbReference>
<evidence type="ECO:0000259" key="2">
    <source>
        <dbReference type="SMART" id="SM00670"/>
    </source>
</evidence>
<feature type="domain" description="PIN" evidence="2">
    <location>
        <begin position="164"/>
        <end position="273"/>
    </location>
</feature>
<feature type="transmembrane region" description="Helical" evidence="1">
    <location>
        <begin position="77"/>
        <end position="98"/>
    </location>
</feature>
<feature type="transmembrane region" description="Helical" evidence="1">
    <location>
        <begin position="42"/>
        <end position="65"/>
    </location>
</feature>
<dbReference type="SMART" id="SM00670">
    <property type="entry name" value="PINc"/>
    <property type="match status" value="1"/>
</dbReference>
<dbReference type="Gene3D" id="3.40.50.1010">
    <property type="entry name" value="5'-nuclease"/>
    <property type="match status" value="1"/>
</dbReference>
<keyword evidence="4" id="KW-1185">Reference proteome</keyword>
<keyword evidence="1" id="KW-0472">Membrane</keyword>
<proteinExistence type="predicted"/>
<dbReference type="Proteomes" id="UP000018890">
    <property type="component" value="Unassembled WGS sequence"/>
</dbReference>
<dbReference type="Pfam" id="PF01850">
    <property type="entry name" value="PIN"/>
    <property type="match status" value="1"/>
</dbReference>
<sequence>MLNRLVHLLFIFIGGTLGYLFIPEISNVLREIPLWLINPYVGTAFGVIIFYYTTFGLTHYIVNLMKLMEESIIKAPVTDVTFGTMGLILGLIVAYLIGIPISAIQIPVVSTISPIFVTIFIGYLGYQIGFKKRHELNNLFSITRHFSKDKKKAEEGAHKKNRIEMKILDTSVIIDGRIADICEAGFIEGTLVIPDFVLGELQHIADSSDKLKRIRGQRGLDILNKIRNNLHANVEIEIYEGKFPDIQEVDSKLVKLAKVLPGVVITNDFNLNKVCELQGIKVLNINDLANAMKPIVLPGEKLKVQIIKHGKEYHQGIAYLNDGTMIVVDDGQEHIAECNCCCFEGITNKYRAIDFCKAYLQLN</sequence>
<evidence type="ECO:0000313" key="4">
    <source>
        <dbReference type="Proteomes" id="UP000018890"/>
    </source>
</evidence>
<dbReference type="PANTHER" id="PTHR11603:SF147">
    <property type="entry name" value="MEMBRANE PROTEIN"/>
    <property type="match status" value="1"/>
</dbReference>
<feature type="transmembrane region" description="Helical" evidence="1">
    <location>
        <begin position="5"/>
        <end position="22"/>
    </location>
</feature>
<dbReference type="AlphaFoldDB" id="W4Q7I5"/>
<evidence type="ECO:0000256" key="1">
    <source>
        <dbReference type="SAM" id="Phobius"/>
    </source>
</evidence>
<dbReference type="PANTHER" id="PTHR11603">
    <property type="entry name" value="AAA FAMILY ATPASE"/>
    <property type="match status" value="1"/>
</dbReference>
<dbReference type="CDD" id="cd09877">
    <property type="entry name" value="PIN_YacL-like"/>
    <property type="match status" value="1"/>
</dbReference>
<gene>
    <name evidence="3" type="ORF">JCM9140_4105</name>
</gene>